<accession>A0ABY5S9P7</accession>
<organism evidence="1 2">
    <name type="scientific">Paenibacillus spongiae</name>
    <dbReference type="NCBI Taxonomy" id="2909671"/>
    <lineage>
        <taxon>Bacteria</taxon>
        <taxon>Bacillati</taxon>
        <taxon>Bacillota</taxon>
        <taxon>Bacilli</taxon>
        <taxon>Bacillales</taxon>
        <taxon>Paenibacillaceae</taxon>
        <taxon>Paenibacillus</taxon>
    </lineage>
</organism>
<name>A0ABY5S9P7_9BACL</name>
<gene>
    <name evidence="1" type="ORF">L1F29_28165</name>
</gene>
<reference evidence="1" key="1">
    <citation type="submission" date="2022-01" db="EMBL/GenBank/DDBJ databases">
        <title>Paenibacillus spongiae sp. nov., isolated from marine sponge.</title>
        <authorList>
            <person name="Li Z."/>
            <person name="Zhang M."/>
        </authorList>
    </citation>
    <scope>NUCLEOTIDE SEQUENCE</scope>
    <source>
        <strain evidence="1">PHS-Z3</strain>
    </source>
</reference>
<evidence type="ECO:0000313" key="1">
    <source>
        <dbReference type="EMBL" id="UVI29265.1"/>
    </source>
</evidence>
<evidence type="ECO:0000313" key="2">
    <source>
        <dbReference type="Proteomes" id="UP001057877"/>
    </source>
</evidence>
<protein>
    <recommendedName>
        <fullName evidence="3">IS110 family transposase</fullName>
    </recommendedName>
</protein>
<evidence type="ECO:0008006" key="3">
    <source>
        <dbReference type="Google" id="ProtNLM"/>
    </source>
</evidence>
<dbReference type="RefSeq" id="WP_258385354.1">
    <property type="nucleotide sequence ID" value="NZ_CP091430.1"/>
</dbReference>
<sequence length="104" mass="11742">MKFKAQDMQNQLIENITVHYLVVGVDIAQEVHMARAVSFRGIALGTPLEFGNHSEGFQIFERWIQDLPNTYKLSSIMVGMVPTGHAYMIFLLSDCLIPFLVRAA</sequence>
<dbReference type="EMBL" id="CP091430">
    <property type="protein sequence ID" value="UVI29265.1"/>
    <property type="molecule type" value="Genomic_DNA"/>
</dbReference>
<dbReference type="Proteomes" id="UP001057877">
    <property type="component" value="Chromosome"/>
</dbReference>
<keyword evidence="2" id="KW-1185">Reference proteome</keyword>
<proteinExistence type="predicted"/>